<feature type="compositionally biased region" description="Basic and acidic residues" evidence="1">
    <location>
        <begin position="7"/>
        <end position="23"/>
    </location>
</feature>
<protein>
    <submittedName>
        <fullName evidence="2">Uncharacterized protein</fullName>
    </submittedName>
</protein>
<dbReference type="Proteomes" id="UP001266305">
    <property type="component" value="Unassembled WGS sequence"/>
</dbReference>
<evidence type="ECO:0000313" key="2">
    <source>
        <dbReference type="EMBL" id="KAK2114779.1"/>
    </source>
</evidence>
<feature type="non-terminal residue" evidence="2">
    <location>
        <position position="1"/>
    </location>
</feature>
<feature type="compositionally biased region" description="Polar residues" evidence="1">
    <location>
        <begin position="65"/>
        <end position="75"/>
    </location>
</feature>
<evidence type="ECO:0000313" key="3">
    <source>
        <dbReference type="Proteomes" id="UP001266305"/>
    </source>
</evidence>
<organism evidence="2 3">
    <name type="scientific">Saguinus oedipus</name>
    <name type="common">Cotton-top tamarin</name>
    <name type="synonym">Oedipomidas oedipus</name>
    <dbReference type="NCBI Taxonomy" id="9490"/>
    <lineage>
        <taxon>Eukaryota</taxon>
        <taxon>Metazoa</taxon>
        <taxon>Chordata</taxon>
        <taxon>Craniata</taxon>
        <taxon>Vertebrata</taxon>
        <taxon>Euteleostomi</taxon>
        <taxon>Mammalia</taxon>
        <taxon>Eutheria</taxon>
        <taxon>Euarchontoglires</taxon>
        <taxon>Primates</taxon>
        <taxon>Haplorrhini</taxon>
        <taxon>Platyrrhini</taxon>
        <taxon>Cebidae</taxon>
        <taxon>Callitrichinae</taxon>
        <taxon>Saguinus</taxon>
    </lineage>
</organism>
<accession>A0ABQ9VZF3</accession>
<proteinExistence type="predicted"/>
<name>A0ABQ9VZF3_SAGOE</name>
<reference evidence="2 3" key="1">
    <citation type="submission" date="2023-05" db="EMBL/GenBank/DDBJ databases">
        <title>B98-5 Cell Line De Novo Hybrid Assembly: An Optical Mapping Approach.</title>
        <authorList>
            <person name="Kananen K."/>
            <person name="Auerbach J.A."/>
            <person name="Kautto E."/>
            <person name="Blachly J.S."/>
        </authorList>
    </citation>
    <scope>NUCLEOTIDE SEQUENCE [LARGE SCALE GENOMIC DNA]</scope>
    <source>
        <strain evidence="2">B95-8</strain>
        <tissue evidence="2">Cell line</tissue>
    </source>
</reference>
<evidence type="ECO:0000256" key="1">
    <source>
        <dbReference type="SAM" id="MobiDB-lite"/>
    </source>
</evidence>
<sequence length="81" mass="8877">PPTATEIHPEPPRATHSHRDPPRATHSHPQPPRAKRLQCGWGVANDDSMNETPAVAASKQRKLSTDNLSLRNSARMSKPSP</sequence>
<comment type="caution">
    <text evidence="2">The sequence shown here is derived from an EMBL/GenBank/DDBJ whole genome shotgun (WGS) entry which is preliminary data.</text>
</comment>
<gene>
    <name evidence="2" type="ORF">P7K49_009045</name>
</gene>
<dbReference type="EMBL" id="JASSZA010000004">
    <property type="protein sequence ID" value="KAK2114779.1"/>
    <property type="molecule type" value="Genomic_DNA"/>
</dbReference>
<feature type="region of interest" description="Disordered" evidence="1">
    <location>
        <begin position="1"/>
        <end position="81"/>
    </location>
</feature>
<keyword evidence="3" id="KW-1185">Reference proteome</keyword>